<evidence type="ECO:0000313" key="3">
    <source>
        <dbReference type="Proteomes" id="UP001229651"/>
    </source>
</evidence>
<dbReference type="Proteomes" id="UP001229651">
    <property type="component" value="Unassembled WGS sequence"/>
</dbReference>
<gene>
    <name evidence="2" type="ORF">FB470_006437</name>
</gene>
<comment type="caution">
    <text evidence="2">The sequence shown here is derived from an EMBL/GenBank/DDBJ whole genome shotgun (WGS) entry which is preliminary data.</text>
</comment>
<name>A0ABU0F4D5_9PSEU</name>
<sequence length="107" mass="11184">MMSVPGLNTSEFENAIRSAFADPRTAAQRAADTLDDGLAGLFSRSFGADGSDAPKRERGGYVDPSQGVGYQPDTEGSPRGGFTEELARGLGASSPPWPHDPGVGQTW</sequence>
<keyword evidence="3" id="KW-1185">Reference proteome</keyword>
<accession>A0ABU0F4D5</accession>
<proteinExistence type="predicted"/>
<reference evidence="2 3" key="1">
    <citation type="submission" date="2023-07" db="EMBL/GenBank/DDBJ databases">
        <title>Sequencing the genomes of 1000 actinobacteria strains.</title>
        <authorList>
            <person name="Klenk H.-P."/>
        </authorList>
    </citation>
    <scope>NUCLEOTIDE SEQUENCE [LARGE SCALE GENOMIC DNA]</scope>
    <source>
        <strain evidence="2 3">DSM 45805</strain>
    </source>
</reference>
<evidence type="ECO:0000256" key="1">
    <source>
        <dbReference type="SAM" id="MobiDB-lite"/>
    </source>
</evidence>
<feature type="region of interest" description="Disordered" evidence="1">
    <location>
        <begin position="45"/>
        <end position="107"/>
    </location>
</feature>
<protein>
    <submittedName>
        <fullName evidence="2">Uncharacterized protein</fullName>
    </submittedName>
</protein>
<dbReference type="EMBL" id="JAUSUT010000001">
    <property type="protein sequence ID" value="MDQ0382443.1"/>
    <property type="molecule type" value="Genomic_DNA"/>
</dbReference>
<evidence type="ECO:0000313" key="2">
    <source>
        <dbReference type="EMBL" id="MDQ0382443.1"/>
    </source>
</evidence>
<organism evidence="2 3">
    <name type="scientific">Amycolatopsis thermophila</name>
    <dbReference type="NCBI Taxonomy" id="206084"/>
    <lineage>
        <taxon>Bacteria</taxon>
        <taxon>Bacillati</taxon>
        <taxon>Actinomycetota</taxon>
        <taxon>Actinomycetes</taxon>
        <taxon>Pseudonocardiales</taxon>
        <taxon>Pseudonocardiaceae</taxon>
        <taxon>Amycolatopsis</taxon>
    </lineage>
</organism>